<keyword evidence="4" id="KW-1185">Reference proteome</keyword>
<dbReference type="Proteomes" id="UP001390963">
    <property type="component" value="Unassembled WGS sequence"/>
</dbReference>
<reference evidence="1 4" key="1">
    <citation type="submission" date="2024-01" db="EMBL/GenBank/DDBJ databases">
        <title>Aequorivita flavus sp. nov., isolated from deep-sea sediment.</title>
        <authorList>
            <person name="Chen X."/>
        </authorList>
    </citation>
    <scope>NUCLEOTIDE SEQUENCE</scope>
    <source>
        <strain evidence="1">MCCC 1A16923</strain>
        <strain evidence="2 4">MCCC 1A16935</strain>
    </source>
</reference>
<comment type="caution">
    <text evidence="1">The sequence shown here is derived from an EMBL/GenBank/DDBJ whole genome shotgun (WGS) entry which is preliminary data.</text>
</comment>
<dbReference type="AlphaFoldDB" id="A0AB35YUB7"/>
<sequence>MKNTFFVVAIVLCVGIVSCKKDDGVSCTTCTSPQTANFEVCEESNGNASVNGENTGTPYEVYLQGLIEAGATCGM</sequence>
<dbReference type="EMBL" id="JBANCF010000002">
    <property type="protein sequence ID" value="MEM0572726.1"/>
    <property type="molecule type" value="Genomic_DNA"/>
</dbReference>
<evidence type="ECO:0000313" key="4">
    <source>
        <dbReference type="Proteomes" id="UP001390963"/>
    </source>
</evidence>
<accession>A0AB35YUB7</accession>
<name>A0AB35YUB7_9FLAO</name>
<dbReference type="PROSITE" id="PS51257">
    <property type="entry name" value="PROKAR_LIPOPROTEIN"/>
    <property type="match status" value="1"/>
</dbReference>
<evidence type="ECO:0000313" key="2">
    <source>
        <dbReference type="EMBL" id="MEM0572726.1"/>
    </source>
</evidence>
<organism evidence="1 3">
    <name type="scientific">Aequorivita flava</name>
    <dbReference type="NCBI Taxonomy" id="3114371"/>
    <lineage>
        <taxon>Bacteria</taxon>
        <taxon>Pseudomonadati</taxon>
        <taxon>Bacteroidota</taxon>
        <taxon>Flavobacteriia</taxon>
        <taxon>Flavobacteriales</taxon>
        <taxon>Flavobacteriaceae</taxon>
        <taxon>Aequorivita</taxon>
    </lineage>
</organism>
<protein>
    <submittedName>
        <fullName evidence="1">Uncharacterized protein</fullName>
    </submittedName>
</protein>
<dbReference type="Proteomes" id="UP001388259">
    <property type="component" value="Unassembled WGS sequence"/>
</dbReference>
<evidence type="ECO:0000313" key="1">
    <source>
        <dbReference type="EMBL" id="MEM0517468.1"/>
    </source>
</evidence>
<dbReference type="EMBL" id="JAZBJM010000002">
    <property type="protein sequence ID" value="MEM0517468.1"/>
    <property type="molecule type" value="Genomic_DNA"/>
</dbReference>
<dbReference type="RefSeq" id="WP_279449615.1">
    <property type="nucleotide sequence ID" value="NZ_JAZBJM010000002.1"/>
</dbReference>
<evidence type="ECO:0000313" key="3">
    <source>
        <dbReference type="Proteomes" id="UP001388259"/>
    </source>
</evidence>
<proteinExistence type="predicted"/>
<gene>
    <name evidence="2" type="ORF">VZD24_04300</name>
    <name evidence="1" type="ORF">VZD85_03810</name>
</gene>